<evidence type="ECO:0000256" key="4">
    <source>
        <dbReference type="ARBA" id="ARBA00022898"/>
    </source>
</evidence>
<reference evidence="8 9" key="1">
    <citation type="submission" date="2021-04" db="EMBL/GenBank/DDBJ databases">
        <title>Ruania sp. nov., isolated from sandy soil of mangrove forest.</title>
        <authorList>
            <person name="Ge X."/>
            <person name="Huang R."/>
            <person name="Liu W."/>
        </authorList>
    </citation>
    <scope>NUCLEOTIDE SEQUENCE [LARGE SCALE GENOMIC DNA]</scope>
    <source>
        <strain evidence="8 9">N2-46</strain>
    </source>
</reference>
<dbReference type="InterPro" id="IPR015421">
    <property type="entry name" value="PyrdxlP-dep_Trfase_major"/>
</dbReference>
<name>A0ABS7S9I9_9MICO</name>
<dbReference type="PANTHER" id="PTHR42790">
    <property type="entry name" value="AMINOTRANSFERASE"/>
    <property type="match status" value="1"/>
</dbReference>
<dbReference type="EMBL" id="JAGSHT010000012">
    <property type="protein sequence ID" value="MBZ2197011.1"/>
    <property type="molecule type" value="Genomic_DNA"/>
</dbReference>
<keyword evidence="6" id="KW-0732">Signal</keyword>
<evidence type="ECO:0000313" key="9">
    <source>
        <dbReference type="Proteomes" id="UP000826651"/>
    </source>
</evidence>
<comment type="cofactor">
    <cofactor evidence="1">
        <name>pyridoxal 5'-phosphate</name>
        <dbReference type="ChEBI" id="CHEBI:597326"/>
    </cofactor>
</comment>
<comment type="caution">
    <text evidence="8">The sequence shown here is derived from an EMBL/GenBank/DDBJ whole genome shotgun (WGS) entry which is preliminary data.</text>
</comment>
<dbReference type="Gene3D" id="3.90.1150.10">
    <property type="entry name" value="Aspartate Aminotransferase, domain 1"/>
    <property type="match status" value="1"/>
</dbReference>
<feature type="domain" description="Aminotransferase class I/classII large" evidence="7">
    <location>
        <begin position="88"/>
        <end position="439"/>
    </location>
</feature>
<dbReference type="InterPro" id="IPR050859">
    <property type="entry name" value="Class-I_PLP-dep_aminotransf"/>
</dbReference>
<sequence length="473" mass="50656">MNERSQQAPVEPTPTVAAAAAAAAFAPAAPSAAAAPTTAGGTTPARGTRLDPWLGNYADRTHGMKASEIRALFAVANRPEVVSLAGGMPFLAGLPLDNIADLTQRLLTERGAVALQYGSGQGEEALREQILEVMSLEGIQAHSDDVVVTTGSQQALDLVTRIFIDPGDVVVAEAPSYVGALGVFRAYQADVVHVDMDDAGLIPEALEETLTRLSAEGRRVKLLYTVPNFHNPAGVTLSLERRPRIVEIAKRHGVLVLEDNPYGLLGFDGDPLPALHSYDPEAVVYLGSFSKTFAPGYRVGWAVAPHAVRERLVLASESAILCPSMMSQLSVSTYLSTCDWRGQVKSFREVYRERRDAMLAALAEHMPAATWTVPAGGFYTWVTLPAGLDAQAMLPRAVTGLVAYVPGTAFYADGQGQDHMRLSFCYPTPERIQEGVRRLATVVNDEYELVRMFGTGAATQVVRGTQAPSPNQA</sequence>
<organism evidence="8 9">
    <name type="scientific">Occultella gossypii</name>
    <dbReference type="NCBI Taxonomy" id="2800820"/>
    <lineage>
        <taxon>Bacteria</taxon>
        <taxon>Bacillati</taxon>
        <taxon>Actinomycetota</taxon>
        <taxon>Actinomycetes</taxon>
        <taxon>Micrococcales</taxon>
        <taxon>Ruaniaceae</taxon>
        <taxon>Occultella</taxon>
    </lineage>
</organism>
<dbReference type="InterPro" id="IPR015424">
    <property type="entry name" value="PyrdxlP-dep_Trfase"/>
</dbReference>
<dbReference type="InterPro" id="IPR015422">
    <property type="entry name" value="PyrdxlP-dep_Trfase_small"/>
</dbReference>
<feature type="chain" id="PRO_5047252631" evidence="6">
    <location>
        <begin position="35"/>
        <end position="473"/>
    </location>
</feature>
<dbReference type="RefSeq" id="WP_308116636.1">
    <property type="nucleotide sequence ID" value="NZ_JAGSHT010000012.1"/>
</dbReference>
<evidence type="ECO:0000313" key="8">
    <source>
        <dbReference type="EMBL" id="MBZ2197011.1"/>
    </source>
</evidence>
<evidence type="ECO:0000256" key="2">
    <source>
        <dbReference type="ARBA" id="ARBA00022576"/>
    </source>
</evidence>
<dbReference type="Proteomes" id="UP000826651">
    <property type="component" value="Unassembled WGS sequence"/>
</dbReference>
<feature type="signal peptide" evidence="6">
    <location>
        <begin position="1"/>
        <end position="34"/>
    </location>
</feature>
<dbReference type="Pfam" id="PF00155">
    <property type="entry name" value="Aminotran_1_2"/>
    <property type="match status" value="1"/>
</dbReference>
<accession>A0ABS7S9I9</accession>
<evidence type="ECO:0000256" key="3">
    <source>
        <dbReference type="ARBA" id="ARBA00022679"/>
    </source>
</evidence>
<gene>
    <name evidence="8" type="ORF">KCQ71_12660</name>
</gene>
<proteinExistence type="predicted"/>
<dbReference type="GO" id="GO:0008483">
    <property type="term" value="F:transaminase activity"/>
    <property type="evidence" value="ECO:0007669"/>
    <property type="project" value="UniProtKB-KW"/>
</dbReference>
<evidence type="ECO:0000256" key="5">
    <source>
        <dbReference type="SAM" id="MobiDB-lite"/>
    </source>
</evidence>
<dbReference type="InterPro" id="IPR004839">
    <property type="entry name" value="Aminotransferase_I/II_large"/>
</dbReference>
<dbReference type="PANTHER" id="PTHR42790:SF19">
    <property type="entry name" value="KYNURENINE_ALPHA-AMINOADIPATE AMINOTRANSFERASE, MITOCHONDRIAL"/>
    <property type="match status" value="1"/>
</dbReference>
<keyword evidence="2 8" id="KW-0032">Aminotransferase</keyword>
<dbReference type="CDD" id="cd00609">
    <property type="entry name" value="AAT_like"/>
    <property type="match status" value="1"/>
</dbReference>
<protein>
    <submittedName>
        <fullName evidence="8">PLP-dependent aminotransferase family protein</fullName>
    </submittedName>
</protein>
<feature type="compositionally biased region" description="Low complexity" evidence="5">
    <location>
        <begin position="33"/>
        <end position="45"/>
    </location>
</feature>
<evidence type="ECO:0000256" key="1">
    <source>
        <dbReference type="ARBA" id="ARBA00001933"/>
    </source>
</evidence>
<evidence type="ECO:0000259" key="7">
    <source>
        <dbReference type="Pfam" id="PF00155"/>
    </source>
</evidence>
<keyword evidence="4" id="KW-0663">Pyridoxal phosphate</keyword>
<keyword evidence="3" id="KW-0808">Transferase</keyword>
<dbReference type="Gene3D" id="3.40.640.10">
    <property type="entry name" value="Type I PLP-dependent aspartate aminotransferase-like (Major domain)"/>
    <property type="match status" value="1"/>
</dbReference>
<evidence type="ECO:0000256" key="6">
    <source>
        <dbReference type="SAM" id="SignalP"/>
    </source>
</evidence>
<feature type="region of interest" description="Disordered" evidence="5">
    <location>
        <begin position="33"/>
        <end position="52"/>
    </location>
</feature>
<dbReference type="SUPFAM" id="SSF53383">
    <property type="entry name" value="PLP-dependent transferases"/>
    <property type="match status" value="1"/>
</dbReference>
<keyword evidence="9" id="KW-1185">Reference proteome</keyword>